<proteinExistence type="predicted"/>
<dbReference type="EMBL" id="LAZR01046222">
    <property type="protein sequence ID" value="KKK97041.1"/>
    <property type="molecule type" value="Genomic_DNA"/>
</dbReference>
<organism evidence="2">
    <name type="scientific">marine sediment metagenome</name>
    <dbReference type="NCBI Taxonomy" id="412755"/>
    <lineage>
        <taxon>unclassified sequences</taxon>
        <taxon>metagenomes</taxon>
        <taxon>ecological metagenomes</taxon>
    </lineage>
</organism>
<reference evidence="2" key="1">
    <citation type="journal article" date="2015" name="Nature">
        <title>Complex archaea that bridge the gap between prokaryotes and eukaryotes.</title>
        <authorList>
            <person name="Spang A."/>
            <person name="Saw J.H."/>
            <person name="Jorgensen S.L."/>
            <person name="Zaremba-Niedzwiedzka K."/>
            <person name="Martijn J."/>
            <person name="Lind A.E."/>
            <person name="van Eijk R."/>
            <person name="Schleper C."/>
            <person name="Guy L."/>
            <person name="Ettema T.J."/>
        </authorList>
    </citation>
    <scope>NUCLEOTIDE SEQUENCE</scope>
</reference>
<dbReference type="AlphaFoldDB" id="A0A0F9CK86"/>
<sequence length="22" mass="2583">RISDDAEQLRPGITDPDKERDR</sequence>
<comment type="caution">
    <text evidence="2">The sequence shown here is derived from an EMBL/GenBank/DDBJ whole genome shotgun (WGS) entry which is preliminary data.</text>
</comment>
<accession>A0A0F9CK86</accession>
<gene>
    <name evidence="2" type="ORF">LCGC14_2656700</name>
</gene>
<feature type="non-terminal residue" evidence="2">
    <location>
        <position position="1"/>
    </location>
</feature>
<evidence type="ECO:0000313" key="2">
    <source>
        <dbReference type="EMBL" id="KKK97041.1"/>
    </source>
</evidence>
<feature type="region of interest" description="Disordered" evidence="1">
    <location>
        <begin position="1"/>
        <end position="22"/>
    </location>
</feature>
<protein>
    <submittedName>
        <fullName evidence="2">Uncharacterized protein</fullName>
    </submittedName>
</protein>
<name>A0A0F9CK86_9ZZZZ</name>
<evidence type="ECO:0000256" key="1">
    <source>
        <dbReference type="SAM" id="MobiDB-lite"/>
    </source>
</evidence>